<reference evidence="4" key="3">
    <citation type="submission" date="2015-06" db="UniProtKB">
        <authorList>
            <consortium name="EnsemblMetazoa"/>
        </authorList>
    </citation>
    <scope>IDENTIFICATION</scope>
</reference>
<reference evidence="5" key="1">
    <citation type="submission" date="2012-12" db="EMBL/GenBank/DDBJ databases">
        <authorList>
            <person name="Hellsten U."/>
            <person name="Grimwood J."/>
            <person name="Chapman J.A."/>
            <person name="Shapiro H."/>
            <person name="Aerts A."/>
            <person name="Otillar R.P."/>
            <person name="Terry A.Y."/>
            <person name="Boore J.L."/>
            <person name="Simakov O."/>
            <person name="Marletaz F."/>
            <person name="Cho S.-J."/>
            <person name="Edsinger-Gonzales E."/>
            <person name="Havlak P."/>
            <person name="Kuo D.-H."/>
            <person name="Larsson T."/>
            <person name="Lv J."/>
            <person name="Arendt D."/>
            <person name="Savage R."/>
            <person name="Osoegawa K."/>
            <person name="de Jong P."/>
            <person name="Lindberg D.R."/>
            <person name="Seaver E.C."/>
            <person name="Weisblat D.A."/>
            <person name="Putnam N.H."/>
            <person name="Grigoriev I.V."/>
            <person name="Rokhsar D.S."/>
        </authorList>
    </citation>
    <scope>NUCLEOTIDE SEQUENCE</scope>
    <source>
        <strain evidence="5">I ESC-2004</strain>
    </source>
</reference>
<name>R7THX9_CAPTE</name>
<keyword evidence="1" id="KW-0472">Membrane</keyword>
<evidence type="ECO:0000313" key="4">
    <source>
        <dbReference type="EnsemblMetazoa" id="CapteP211538"/>
    </source>
</evidence>
<organism evidence="3">
    <name type="scientific">Capitella teleta</name>
    <name type="common">Polychaete worm</name>
    <dbReference type="NCBI Taxonomy" id="283909"/>
    <lineage>
        <taxon>Eukaryota</taxon>
        <taxon>Metazoa</taxon>
        <taxon>Spiralia</taxon>
        <taxon>Lophotrochozoa</taxon>
        <taxon>Annelida</taxon>
        <taxon>Polychaeta</taxon>
        <taxon>Sedentaria</taxon>
        <taxon>Scolecida</taxon>
        <taxon>Capitellidae</taxon>
        <taxon>Capitella</taxon>
    </lineage>
</organism>
<accession>R7THX9</accession>
<feature type="chain" id="PRO_5008787025" description="SUEL-type lectin domain-containing protein" evidence="2">
    <location>
        <begin position="20"/>
        <end position="406"/>
    </location>
</feature>
<dbReference type="EMBL" id="KB310812">
    <property type="protein sequence ID" value="ELT90700.1"/>
    <property type="molecule type" value="Genomic_DNA"/>
</dbReference>
<dbReference type="CDD" id="cd22823">
    <property type="entry name" value="Gal_Rha_Lectin"/>
    <property type="match status" value="1"/>
</dbReference>
<keyword evidence="1" id="KW-0812">Transmembrane</keyword>
<dbReference type="HOGENOM" id="CLU_029488_3_0_1"/>
<evidence type="ECO:0000313" key="5">
    <source>
        <dbReference type="Proteomes" id="UP000014760"/>
    </source>
</evidence>
<dbReference type="EMBL" id="AMQN01014214">
    <property type="status" value="NOT_ANNOTATED_CDS"/>
    <property type="molecule type" value="Genomic_DNA"/>
</dbReference>
<feature type="signal peptide" evidence="2">
    <location>
        <begin position="1"/>
        <end position="19"/>
    </location>
</feature>
<dbReference type="AlphaFoldDB" id="R7THX9"/>
<dbReference type="Proteomes" id="UP000014760">
    <property type="component" value="Unassembled WGS sequence"/>
</dbReference>
<keyword evidence="5" id="KW-1185">Reference proteome</keyword>
<dbReference type="EnsemblMetazoa" id="CapteT211538">
    <property type="protein sequence ID" value="CapteP211538"/>
    <property type="gene ID" value="CapteG211538"/>
</dbReference>
<feature type="transmembrane region" description="Helical" evidence="1">
    <location>
        <begin position="317"/>
        <end position="339"/>
    </location>
</feature>
<keyword evidence="1" id="KW-1133">Transmembrane helix</keyword>
<sequence>MRQTMLLGLFISHLHACAGLEISEGSMVEACVNEDFNARCGYDEVIVIVSAAFGHIHLGRCIERDLGFFGCSSDVSSLLSSKCTGKRTCVINVADVISFITLECSKGLSVFLEAKYHCVKGNPTSNTCDTLEVTSTEKYFLASTIFTEDCSTRGYVTMRVPEGQNVAVSLVDLSMNASSTAIQSIRVVDDGNEYTFERLRGPTTNPQWGFVSTSSQITLVFASETSTIIISYKGCHDISIPNNAYTEKTGQDLTVKCYNTNQSWNLKCIGTRWLGSIGSCSVATQKSPAIIEAEDNSNHENNNSDRKFQNQSMQKEIIIGIIVAGTLVMCCLVFGLGFVCTKRMKRKYLPNKDYEKCEMLAVDGTIARMLKTDNVNTWGNTMIPSMSRIDHVAMDRDFITVNTNNL</sequence>
<evidence type="ECO:0000256" key="2">
    <source>
        <dbReference type="SAM" id="SignalP"/>
    </source>
</evidence>
<reference evidence="3 5" key="2">
    <citation type="journal article" date="2013" name="Nature">
        <title>Insights into bilaterian evolution from three spiralian genomes.</title>
        <authorList>
            <person name="Simakov O."/>
            <person name="Marletaz F."/>
            <person name="Cho S.J."/>
            <person name="Edsinger-Gonzales E."/>
            <person name="Havlak P."/>
            <person name="Hellsten U."/>
            <person name="Kuo D.H."/>
            <person name="Larsson T."/>
            <person name="Lv J."/>
            <person name="Arendt D."/>
            <person name="Savage R."/>
            <person name="Osoegawa K."/>
            <person name="de Jong P."/>
            <person name="Grimwood J."/>
            <person name="Chapman J.A."/>
            <person name="Shapiro H."/>
            <person name="Aerts A."/>
            <person name="Otillar R.P."/>
            <person name="Terry A.Y."/>
            <person name="Boore J.L."/>
            <person name="Grigoriev I.V."/>
            <person name="Lindberg D.R."/>
            <person name="Seaver E.C."/>
            <person name="Weisblat D.A."/>
            <person name="Putnam N.H."/>
            <person name="Rokhsar D.S."/>
        </authorList>
    </citation>
    <scope>NUCLEOTIDE SEQUENCE</scope>
    <source>
        <strain evidence="3 5">I ESC-2004</strain>
    </source>
</reference>
<dbReference type="Gene3D" id="2.60.120.740">
    <property type="match status" value="1"/>
</dbReference>
<evidence type="ECO:0000256" key="1">
    <source>
        <dbReference type="SAM" id="Phobius"/>
    </source>
</evidence>
<evidence type="ECO:0008006" key="6">
    <source>
        <dbReference type="Google" id="ProtNLM"/>
    </source>
</evidence>
<keyword evidence="2" id="KW-0732">Signal</keyword>
<dbReference type="InterPro" id="IPR043159">
    <property type="entry name" value="Lectin_gal-bd_sf"/>
</dbReference>
<evidence type="ECO:0000313" key="3">
    <source>
        <dbReference type="EMBL" id="ELT90700.1"/>
    </source>
</evidence>
<gene>
    <name evidence="3" type="ORF">CAPTEDRAFT_211538</name>
</gene>
<protein>
    <recommendedName>
        <fullName evidence="6">SUEL-type lectin domain-containing protein</fullName>
    </recommendedName>
</protein>
<dbReference type="PANTHER" id="PTHR46780">
    <property type="entry name" value="PROTEIN EVA-1"/>
    <property type="match status" value="1"/>
</dbReference>
<proteinExistence type="predicted"/>